<evidence type="ECO:0000313" key="3">
    <source>
        <dbReference type="Proteomes" id="UP000761167"/>
    </source>
</evidence>
<organism evidence="2 3">
    <name type="scientific">Streptococcus parasanguinis</name>
    <dbReference type="NCBI Taxonomy" id="1318"/>
    <lineage>
        <taxon>Bacteria</taxon>
        <taxon>Bacillati</taxon>
        <taxon>Bacillota</taxon>
        <taxon>Bacilli</taxon>
        <taxon>Lactobacillales</taxon>
        <taxon>Streptococcaceae</taxon>
        <taxon>Streptococcus</taxon>
    </lineage>
</organism>
<evidence type="ECO:0000313" key="2">
    <source>
        <dbReference type="EMBL" id="MBS6536115.1"/>
    </source>
</evidence>
<feature type="transmembrane region" description="Helical" evidence="1">
    <location>
        <begin position="106"/>
        <end position="124"/>
    </location>
</feature>
<feature type="transmembrane region" description="Helical" evidence="1">
    <location>
        <begin position="21"/>
        <end position="40"/>
    </location>
</feature>
<proteinExistence type="predicted"/>
<keyword evidence="1" id="KW-0812">Transmembrane</keyword>
<comment type="caution">
    <text evidence="2">The sequence shown here is derived from an EMBL/GenBank/DDBJ whole genome shotgun (WGS) entry which is preliminary data.</text>
</comment>
<sequence>MDKKFEEMSFDELKLYRREGLWRSIGILFLIIIVILGMILMEVNHVAYSNKYHFRVIGFVINLGLFTYLRPIFAANQIMRQHPDWIRQSGITAKIPLPWDWHLKRLLVLGSSLLVIIVSFAFLYKPQSEFRTSTNAPNAIFKKE</sequence>
<name>A0A943XW50_STRPA</name>
<dbReference type="EMBL" id="JAGZZN010000003">
    <property type="protein sequence ID" value="MBS6536115.1"/>
    <property type="molecule type" value="Genomic_DNA"/>
</dbReference>
<evidence type="ECO:0000256" key="1">
    <source>
        <dbReference type="SAM" id="Phobius"/>
    </source>
</evidence>
<gene>
    <name evidence="2" type="ORF">KH363_01060</name>
</gene>
<reference evidence="2" key="1">
    <citation type="submission" date="2021-02" db="EMBL/GenBank/DDBJ databases">
        <title>Infant gut strain persistence is associated with maternal origin, phylogeny, and functional potential including surface adhesion and iron acquisition.</title>
        <authorList>
            <person name="Lou Y.C."/>
        </authorList>
    </citation>
    <scope>NUCLEOTIDE SEQUENCE</scope>
    <source>
        <strain evidence="2">L3_060_000G1_dasL3_060_000G1_metabat.metabat.86_ sub</strain>
    </source>
</reference>
<keyword evidence="1" id="KW-0472">Membrane</keyword>
<accession>A0A943XW50</accession>
<dbReference type="RefSeq" id="WP_201087759.1">
    <property type="nucleotide sequence ID" value="NZ_JACLQP010000007.1"/>
</dbReference>
<protein>
    <submittedName>
        <fullName evidence="2">Uncharacterized protein</fullName>
    </submittedName>
</protein>
<keyword evidence="1" id="KW-1133">Transmembrane helix</keyword>
<dbReference type="AlphaFoldDB" id="A0A943XW50"/>
<feature type="transmembrane region" description="Helical" evidence="1">
    <location>
        <begin position="52"/>
        <end position="73"/>
    </location>
</feature>
<dbReference type="Proteomes" id="UP000761167">
    <property type="component" value="Unassembled WGS sequence"/>
</dbReference>